<feature type="compositionally biased region" description="Polar residues" evidence="1">
    <location>
        <begin position="120"/>
        <end position="132"/>
    </location>
</feature>
<reference evidence="3" key="2">
    <citation type="submission" date="2021-10" db="EMBL/GenBank/DDBJ databases">
        <title>Phylogenomics reveals ancestral predisposition of the termite-cultivated fungus Termitomyces towards a domesticated lifestyle.</title>
        <authorList>
            <person name="Auxier B."/>
            <person name="Grum-Grzhimaylo A."/>
            <person name="Cardenas M.E."/>
            <person name="Lodge J.D."/>
            <person name="Laessoe T."/>
            <person name="Pedersen O."/>
            <person name="Smith M.E."/>
            <person name="Kuyper T.W."/>
            <person name="Franco-Molano E.A."/>
            <person name="Baroni T.J."/>
            <person name="Aanen D.K."/>
        </authorList>
    </citation>
    <scope>NUCLEOTIDE SEQUENCE</scope>
    <source>
        <strain evidence="3">AP01</strain>
        <tissue evidence="3">Mycelium</tissue>
    </source>
</reference>
<dbReference type="AlphaFoldDB" id="A0A9P7G1G6"/>
<keyword evidence="2" id="KW-1133">Transmembrane helix</keyword>
<feature type="compositionally biased region" description="Polar residues" evidence="1">
    <location>
        <begin position="216"/>
        <end position="227"/>
    </location>
</feature>
<organism evidence="3 4">
    <name type="scientific">Asterophora parasitica</name>
    <dbReference type="NCBI Taxonomy" id="117018"/>
    <lineage>
        <taxon>Eukaryota</taxon>
        <taxon>Fungi</taxon>
        <taxon>Dikarya</taxon>
        <taxon>Basidiomycota</taxon>
        <taxon>Agaricomycotina</taxon>
        <taxon>Agaricomycetes</taxon>
        <taxon>Agaricomycetidae</taxon>
        <taxon>Agaricales</taxon>
        <taxon>Tricholomatineae</taxon>
        <taxon>Lyophyllaceae</taxon>
        <taxon>Asterophora</taxon>
    </lineage>
</organism>
<feature type="region of interest" description="Disordered" evidence="1">
    <location>
        <begin position="440"/>
        <end position="546"/>
    </location>
</feature>
<feature type="compositionally biased region" description="Polar residues" evidence="1">
    <location>
        <begin position="607"/>
        <end position="621"/>
    </location>
</feature>
<name>A0A9P7G1G6_9AGAR</name>
<feature type="compositionally biased region" description="Low complexity" evidence="1">
    <location>
        <begin position="655"/>
        <end position="673"/>
    </location>
</feature>
<proteinExistence type="predicted"/>
<sequence>MSNNIPSSSSRPSSPTKRTPSSPTKRSPPSSPTKPPPSPTKPGLPLPDGLKANAHPYAIKTTSTGILSRSATTAGSQHQYGVKQQAQRSLLLGAARQLNSSARGIWPQHTGNGNGGDFASNANARLSGSPTKSHFDDDTGYLSSSSASSSSITGTGTRRRRNGRVHGMVASLESTRDRAGSISSTDDDASTNYPSSSPAPYPTHSARPLPAFPPLGSSTASRPSSPTKPFLLPTSSFPPSLAPLVPLDSAFNTPQATGHTVNASRPLPVLPAHPSLRAAPPGHKDGDGSGEMTMEDLLAVLGADDAGGDTVKLTPGGDTVKRALHVDVGKAGDTVKPLRVPLQSKLNLLGDSGDTKFSVDELLAVQGENRKGGNGKKEGTGGDAWVDSDSYDLSGTMKRVPDSSSASASDSLPEASKTSSKPVELGNGDAELSVHELLALAEGPDANGEKKRTGTRTGGDAWVDTYSPSGTMKRISDSSSLPAKTTGLKPGRRTHVYSTEPKPRPRRVGDVFDFSSADGVVTAQEEAESSRQPETTQTTGEAGARDEAEARALEQELNDTRRLVDQFKRRLEEVEARVGAMEEEAATAATVVNSRTSSTSTEEAGDSNLNTTANAKPESQSHPLRLLAAWALSTPLGSALRNRLPPLPLPLLNLLPSSPSTSPTTSTTTSSPSHSHQAVVPAKPTPTHVTRALHTYARYSGYALLLGIGVCAVVLRGLVRLG</sequence>
<protein>
    <submittedName>
        <fullName evidence="3">Uncharacterized protein</fullName>
    </submittedName>
</protein>
<feature type="region of interest" description="Disordered" evidence="1">
    <location>
        <begin position="248"/>
        <end position="291"/>
    </location>
</feature>
<feature type="region of interest" description="Disordered" evidence="1">
    <location>
        <begin position="104"/>
        <end position="234"/>
    </location>
</feature>
<feature type="compositionally biased region" description="Low complexity" evidence="1">
    <location>
        <begin position="143"/>
        <end position="156"/>
    </location>
</feature>
<comment type="caution">
    <text evidence="3">The sequence shown here is derived from an EMBL/GenBank/DDBJ whole genome shotgun (WGS) entry which is preliminary data.</text>
</comment>
<feature type="compositionally biased region" description="Low complexity" evidence="1">
    <location>
        <begin position="587"/>
        <end position="602"/>
    </location>
</feature>
<gene>
    <name evidence="3" type="ORF">DXG03_006284</name>
</gene>
<reference evidence="3" key="1">
    <citation type="submission" date="2020-07" db="EMBL/GenBank/DDBJ databases">
        <authorList>
            <person name="Nieuwenhuis M."/>
            <person name="Van De Peppel L.J.J."/>
        </authorList>
    </citation>
    <scope>NUCLEOTIDE SEQUENCE</scope>
    <source>
        <strain evidence="3">AP01</strain>
        <tissue evidence="3">Mycelium</tissue>
    </source>
</reference>
<feature type="compositionally biased region" description="Basic and acidic residues" evidence="1">
    <location>
        <begin position="369"/>
        <end position="380"/>
    </location>
</feature>
<feature type="compositionally biased region" description="Pro residues" evidence="1">
    <location>
        <begin position="29"/>
        <end position="45"/>
    </location>
</feature>
<feature type="region of interest" description="Disordered" evidence="1">
    <location>
        <begin position="1"/>
        <end position="57"/>
    </location>
</feature>
<feature type="compositionally biased region" description="Polar residues" evidence="1">
    <location>
        <begin position="530"/>
        <end position="539"/>
    </location>
</feature>
<feature type="compositionally biased region" description="Basic and acidic residues" evidence="1">
    <location>
        <begin position="501"/>
        <end position="510"/>
    </location>
</feature>
<feature type="transmembrane region" description="Helical" evidence="2">
    <location>
        <begin position="699"/>
        <end position="719"/>
    </location>
</feature>
<keyword evidence="2" id="KW-0812">Transmembrane</keyword>
<feature type="region of interest" description="Disordered" evidence="1">
    <location>
        <begin position="587"/>
        <end position="621"/>
    </location>
</feature>
<dbReference type="Proteomes" id="UP000775547">
    <property type="component" value="Unassembled WGS sequence"/>
</dbReference>
<keyword evidence="4" id="KW-1185">Reference proteome</keyword>
<dbReference type="EMBL" id="JABCKV010000402">
    <property type="protein sequence ID" value="KAG5641059.1"/>
    <property type="molecule type" value="Genomic_DNA"/>
</dbReference>
<feature type="compositionally biased region" description="Low complexity" evidence="1">
    <location>
        <begin position="1"/>
        <end position="28"/>
    </location>
</feature>
<feature type="compositionally biased region" description="Polar residues" evidence="1">
    <location>
        <begin position="250"/>
        <end position="263"/>
    </location>
</feature>
<feature type="non-terminal residue" evidence="3">
    <location>
        <position position="722"/>
    </location>
</feature>
<evidence type="ECO:0000256" key="2">
    <source>
        <dbReference type="SAM" id="Phobius"/>
    </source>
</evidence>
<keyword evidence="2" id="KW-0472">Membrane</keyword>
<dbReference type="OrthoDB" id="3071737at2759"/>
<feature type="region of interest" description="Disordered" evidence="1">
    <location>
        <begin position="655"/>
        <end position="686"/>
    </location>
</feature>
<dbReference type="PROSITE" id="PS00018">
    <property type="entry name" value="EF_HAND_1"/>
    <property type="match status" value="1"/>
</dbReference>
<evidence type="ECO:0000313" key="3">
    <source>
        <dbReference type="EMBL" id="KAG5641059.1"/>
    </source>
</evidence>
<evidence type="ECO:0000313" key="4">
    <source>
        <dbReference type="Proteomes" id="UP000775547"/>
    </source>
</evidence>
<dbReference type="InterPro" id="IPR018247">
    <property type="entry name" value="EF_Hand_1_Ca_BS"/>
</dbReference>
<feature type="region of interest" description="Disordered" evidence="1">
    <location>
        <begin position="369"/>
        <end position="426"/>
    </location>
</feature>
<evidence type="ECO:0000256" key="1">
    <source>
        <dbReference type="SAM" id="MobiDB-lite"/>
    </source>
</evidence>
<feature type="compositionally biased region" description="Low complexity" evidence="1">
    <location>
        <begin position="402"/>
        <end position="411"/>
    </location>
</feature>
<accession>A0A9P7G1G6</accession>